<evidence type="ECO:0000313" key="22">
    <source>
        <dbReference type="EMBL" id="CUM75368.1"/>
    </source>
</evidence>
<comment type="cofactor">
    <cofactor evidence="17">
        <name>Mg(2+)</name>
        <dbReference type="ChEBI" id="CHEBI:18420"/>
    </cofactor>
</comment>
<dbReference type="Pfam" id="PF01256">
    <property type="entry name" value="Carb_kinase"/>
    <property type="match status" value="1"/>
</dbReference>
<dbReference type="InterPro" id="IPR030677">
    <property type="entry name" value="Nnr"/>
</dbReference>
<comment type="function">
    <text evidence="18">Catalyzes the epimerization of the S- and R-forms of NAD(P)HX, a damaged form of NAD(P)H that is a result of enzymatic or heat-dependent hydration. This is a prerequisite for the S-specific NAD(P)H-hydrate dehydratase to allow the repair of both epimers of NAD(P)HX.</text>
</comment>
<evidence type="ECO:0000256" key="14">
    <source>
        <dbReference type="ARBA" id="ARBA00025153"/>
    </source>
</evidence>
<name>A0A173RDI1_9FIRM</name>
<evidence type="ECO:0000256" key="3">
    <source>
        <dbReference type="ARBA" id="ARBA00006001"/>
    </source>
</evidence>
<comment type="similarity">
    <text evidence="4 19">In the C-terminal section; belongs to the NnrD/CARKD family.</text>
</comment>
<dbReference type="NCBIfam" id="TIGR00197">
    <property type="entry name" value="yjeF_nterm"/>
    <property type="match status" value="1"/>
</dbReference>
<keyword evidence="13" id="KW-0511">Multifunctional enzyme</keyword>
<comment type="catalytic activity">
    <reaction evidence="2 18 19">
        <text>(6R)-NADPHX = (6S)-NADPHX</text>
        <dbReference type="Rhea" id="RHEA:32227"/>
        <dbReference type="ChEBI" id="CHEBI:64076"/>
        <dbReference type="ChEBI" id="CHEBI:64077"/>
        <dbReference type="EC" id="5.1.99.6"/>
    </reaction>
</comment>
<evidence type="ECO:0000256" key="7">
    <source>
        <dbReference type="ARBA" id="ARBA00022840"/>
    </source>
</evidence>
<dbReference type="GO" id="GO:0005524">
    <property type="term" value="F:ATP binding"/>
    <property type="evidence" value="ECO:0007669"/>
    <property type="project" value="UniProtKB-UniRule"/>
</dbReference>
<dbReference type="Gene3D" id="3.40.1190.20">
    <property type="match status" value="1"/>
</dbReference>
<evidence type="ECO:0000256" key="10">
    <source>
        <dbReference type="ARBA" id="ARBA00023027"/>
    </source>
</evidence>
<evidence type="ECO:0000259" key="21">
    <source>
        <dbReference type="PROSITE" id="PS51385"/>
    </source>
</evidence>
<comment type="catalytic activity">
    <reaction evidence="15 17 19">
        <text>(6S)-NADHX + ADP = AMP + phosphate + NADH + H(+)</text>
        <dbReference type="Rhea" id="RHEA:32223"/>
        <dbReference type="ChEBI" id="CHEBI:15378"/>
        <dbReference type="ChEBI" id="CHEBI:43474"/>
        <dbReference type="ChEBI" id="CHEBI:57945"/>
        <dbReference type="ChEBI" id="CHEBI:64074"/>
        <dbReference type="ChEBI" id="CHEBI:456215"/>
        <dbReference type="ChEBI" id="CHEBI:456216"/>
        <dbReference type="EC" id="4.2.1.136"/>
    </reaction>
</comment>
<evidence type="ECO:0000313" key="23">
    <source>
        <dbReference type="Proteomes" id="UP000095350"/>
    </source>
</evidence>
<comment type="similarity">
    <text evidence="3 19">In the N-terminal section; belongs to the NnrE/AIBP family.</text>
</comment>
<dbReference type="EC" id="5.1.99.6" evidence="19"/>
<feature type="binding site" evidence="18">
    <location>
        <position position="154"/>
    </location>
    <ligand>
        <name>(6S)-NADPHX</name>
        <dbReference type="ChEBI" id="CHEBI:64076"/>
    </ligand>
</feature>
<evidence type="ECO:0000256" key="18">
    <source>
        <dbReference type="HAMAP-Rule" id="MF_01966"/>
    </source>
</evidence>
<feature type="binding site" evidence="18">
    <location>
        <position position="136"/>
    </location>
    <ligand>
        <name>(6S)-NADPHX</name>
        <dbReference type="ChEBI" id="CHEBI:64076"/>
    </ligand>
</feature>
<keyword evidence="11 18" id="KW-0413">Isomerase</keyword>
<evidence type="ECO:0000256" key="4">
    <source>
        <dbReference type="ARBA" id="ARBA00009524"/>
    </source>
</evidence>
<evidence type="ECO:0000256" key="1">
    <source>
        <dbReference type="ARBA" id="ARBA00000013"/>
    </source>
</evidence>
<feature type="domain" description="YjeF N-terminal" evidence="21">
    <location>
        <begin position="10"/>
        <end position="211"/>
    </location>
</feature>
<evidence type="ECO:0000256" key="16">
    <source>
        <dbReference type="ARBA" id="ARBA00049209"/>
    </source>
</evidence>
<dbReference type="PROSITE" id="PS01049">
    <property type="entry name" value="YJEF_C_1"/>
    <property type="match status" value="1"/>
</dbReference>
<comment type="cofactor">
    <cofactor evidence="18 19">
        <name>K(+)</name>
        <dbReference type="ChEBI" id="CHEBI:29103"/>
    </cofactor>
    <text evidence="18 19">Binds 1 potassium ion per subunit.</text>
</comment>
<feature type="binding site" evidence="17">
    <location>
        <position position="383"/>
    </location>
    <ligand>
        <name>(6S)-NADPHX</name>
        <dbReference type="ChEBI" id="CHEBI:64076"/>
    </ligand>
</feature>
<dbReference type="HAMAP" id="MF_01966">
    <property type="entry name" value="NADHX_epimerase"/>
    <property type="match status" value="1"/>
</dbReference>
<dbReference type="EC" id="4.2.1.136" evidence="19"/>
<dbReference type="SUPFAM" id="SSF64153">
    <property type="entry name" value="YjeF N-terminal domain-like"/>
    <property type="match status" value="1"/>
</dbReference>
<dbReference type="EMBL" id="CYXZ01000002">
    <property type="protein sequence ID" value="CUM75368.1"/>
    <property type="molecule type" value="Genomic_DNA"/>
</dbReference>
<dbReference type="GO" id="GO:0110051">
    <property type="term" value="P:metabolite repair"/>
    <property type="evidence" value="ECO:0007669"/>
    <property type="project" value="TreeGrafter"/>
</dbReference>
<dbReference type="InterPro" id="IPR000631">
    <property type="entry name" value="CARKD"/>
</dbReference>
<dbReference type="PROSITE" id="PS01050">
    <property type="entry name" value="YJEF_C_2"/>
    <property type="match status" value="1"/>
</dbReference>
<feature type="binding site" evidence="17">
    <location>
        <position position="255"/>
    </location>
    <ligand>
        <name>(6S)-NADPHX</name>
        <dbReference type="ChEBI" id="CHEBI:64076"/>
    </ligand>
</feature>
<feature type="domain" description="YjeF C-terminal" evidence="20">
    <location>
        <begin position="220"/>
        <end position="509"/>
    </location>
</feature>
<comment type="catalytic activity">
    <reaction evidence="16 17 19">
        <text>(6S)-NADPHX + ADP = AMP + phosphate + NADPH + H(+)</text>
        <dbReference type="Rhea" id="RHEA:32235"/>
        <dbReference type="ChEBI" id="CHEBI:15378"/>
        <dbReference type="ChEBI" id="CHEBI:43474"/>
        <dbReference type="ChEBI" id="CHEBI:57783"/>
        <dbReference type="ChEBI" id="CHEBI:64076"/>
        <dbReference type="ChEBI" id="CHEBI:456215"/>
        <dbReference type="ChEBI" id="CHEBI:456216"/>
        <dbReference type="EC" id="4.2.1.136"/>
    </reaction>
</comment>
<keyword evidence="12 17" id="KW-0456">Lyase</keyword>
<evidence type="ECO:0000256" key="8">
    <source>
        <dbReference type="ARBA" id="ARBA00022857"/>
    </source>
</evidence>
<dbReference type="CDD" id="cd01171">
    <property type="entry name" value="YXKO-related"/>
    <property type="match status" value="1"/>
</dbReference>
<dbReference type="GO" id="GO:0052855">
    <property type="term" value="F:ADP-dependent NAD(P)H-hydrate dehydratase activity"/>
    <property type="evidence" value="ECO:0007669"/>
    <property type="project" value="UniProtKB-UniRule"/>
</dbReference>
<dbReference type="OrthoDB" id="9806925at2"/>
<reference evidence="22 23" key="1">
    <citation type="submission" date="2015-09" db="EMBL/GenBank/DDBJ databases">
        <authorList>
            <consortium name="Pathogen Informatics"/>
        </authorList>
    </citation>
    <scope>NUCLEOTIDE SEQUENCE [LARGE SCALE GENOMIC DNA]</scope>
    <source>
        <strain evidence="22 23">2789STDY5834960</strain>
    </source>
</reference>
<comment type="subunit">
    <text evidence="17">Homotetramer.</text>
</comment>
<dbReference type="RefSeq" id="WP_070103101.1">
    <property type="nucleotide sequence ID" value="NZ_CABIYH010000002.1"/>
</dbReference>
<dbReference type="GO" id="GO:0046872">
    <property type="term" value="F:metal ion binding"/>
    <property type="evidence" value="ECO:0007669"/>
    <property type="project" value="UniProtKB-UniRule"/>
</dbReference>
<dbReference type="PROSITE" id="PS51383">
    <property type="entry name" value="YJEF_C_3"/>
    <property type="match status" value="1"/>
</dbReference>
<dbReference type="PaxDb" id="166486-ERS852572_00309"/>
<sequence>MKYLVDSREMQKYDANTISHFKVPGLLLMERAAIAFVEELHRQNVDLTEVLIVCGSGNNGGDGLAIARLLFLEGHAVTVVYAGNKEHCSESNRVQQDILNAYGISIYMDIPEKIRPTLVIDAIFGVGLSRDVTGEYADMLCRMNELSGEKAAVDIASGISADTGAILGTAFRADLTITFAFEKLGSILWPGNEYAGRIIVCDIGITKESWLGEPPAVMALEKKDFSILPKRKSHSNKGSYGKLLLIAGSVNMAGAAVLSAKAAYATGCGLVRVLTPGENRTILQCSVPEAVLTTYDKTLVPEEPVLREILDWSDAIVIGPGLGKEKTSAQILNFVLEYGTSHENKAFLFDADALNLVAEQKNTGVQGADRWKNFKNTAVITPHLGEMSRLTGKTVGEIQKNLLQTAADFADENQVICVLKDEHTVTALPDHKRYLNLSGNPGMATAGSGDVLSGLIGALMAQKLTSYQATPLGVYLHGLAGDIMVQTTGLQGLTASDLITGIKKVLNIYTQQ</sequence>
<keyword evidence="8 17" id="KW-0521">NADP</keyword>
<feature type="binding site" evidence="17">
    <location>
        <begin position="420"/>
        <end position="424"/>
    </location>
    <ligand>
        <name>AMP</name>
        <dbReference type="ChEBI" id="CHEBI:456215"/>
    </ligand>
</feature>
<gene>
    <name evidence="22" type="primary">nnr</name>
    <name evidence="17" type="synonym">nnrD</name>
    <name evidence="18" type="synonym">nnrE</name>
    <name evidence="22" type="ORF">ERS852572_00309</name>
</gene>
<evidence type="ECO:0000256" key="6">
    <source>
        <dbReference type="ARBA" id="ARBA00022741"/>
    </source>
</evidence>
<dbReference type="InterPro" id="IPR036652">
    <property type="entry name" value="YjeF_N_dom_sf"/>
</dbReference>
<evidence type="ECO:0000256" key="15">
    <source>
        <dbReference type="ARBA" id="ARBA00048238"/>
    </source>
</evidence>
<dbReference type="PIRSF" id="PIRSF017184">
    <property type="entry name" value="Nnr"/>
    <property type="match status" value="1"/>
</dbReference>
<feature type="binding site" evidence="17">
    <location>
        <position position="321"/>
    </location>
    <ligand>
        <name>(6S)-NADPHX</name>
        <dbReference type="ChEBI" id="CHEBI:64076"/>
    </ligand>
</feature>
<feature type="binding site" evidence="18">
    <location>
        <position position="121"/>
    </location>
    <ligand>
        <name>K(+)</name>
        <dbReference type="ChEBI" id="CHEBI:29103"/>
    </ligand>
</feature>
<dbReference type="InterPro" id="IPR029056">
    <property type="entry name" value="Ribokinase-like"/>
</dbReference>
<dbReference type="Pfam" id="PF03853">
    <property type="entry name" value="YjeF_N"/>
    <property type="match status" value="1"/>
</dbReference>
<feature type="binding site" evidence="18">
    <location>
        <begin position="58"/>
        <end position="62"/>
    </location>
    <ligand>
        <name>(6S)-NADPHX</name>
        <dbReference type="ChEBI" id="CHEBI:64076"/>
    </ligand>
</feature>
<dbReference type="PROSITE" id="PS51385">
    <property type="entry name" value="YJEF_N"/>
    <property type="match status" value="1"/>
</dbReference>
<evidence type="ECO:0000256" key="12">
    <source>
        <dbReference type="ARBA" id="ARBA00023239"/>
    </source>
</evidence>
<comment type="similarity">
    <text evidence="17">Belongs to the NnrD/CARKD family.</text>
</comment>
<dbReference type="SUPFAM" id="SSF53613">
    <property type="entry name" value="Ribokinase-like"/>
    <property type="match status" value="1"/>
</dbReference>
<dbReference type="GO" id="GO:0052856">
    <property type="term" value="F:NAD(P)HX epimerase activity"/>
    <property type="evidence" value="ECO:0007669"/>
    <property type="project" value="UniProtKB-UniRule"/>
</dbReference>
<comment type="function">
    <text evidence="14 19">Bifunctional enzyme that catalyzes the epimerization of the S- and R-forms of NAD(P)HX and the dehydration of the S-form of NAD(P)HX at the expense of ADP, which is converted to AMP. This allows the repair of both epimers of NAD(P)HX, a damaged form of NAD(P)H that is a result of enzymatic or heat-dependent hydration.</text>
</comment>
<dbReference type="Proteomes" id="UP000095350">
    <property type="component" value="Unassembled WGS sequence"/>
</dbReference>
<keyword evidence="7 17" id="KW-0067">ATP-binding</keyword>
<feature type="binding site" evidence="17">
    <location>
        <position position="449"/>
    </location>
    <ligand>
        <name>AMP</name>
        <dbReference type="ChEBI" id="CHEBI:456215"/>
    </ligand>
</feature>
<dbReference type="Gene3D" id="3.40.50.10260">
    <property type="entry name" value="YjeF N-terminal domain"/>
    <property type="match status" value="1"/>
</dbReference>
<organism evidence="22 23">
    <name type="scientific">Roseburia intestinalis</name>
    <dbReference type="NCBI Taxonomy" id="166486"/>
    <lineage>
        <taxon>Bacteria</taxon>
        <taxon>Bacillati</taxon>
        <taxon>Bacillota</taxon>
        <taxon>Clostridia</taxon>
        <taxon>Lachnospirales</taxon>
        <taxon>Lachnospiraceae</taxon>
        <taxon>Roseburia</taxon>
    </lineage>
</organism>
<evidence type="ECO:0000259" key="20">
    <source>
        <dbReference type="PROSITE" id="PS51383"/>
    </source>
</evidence>
<keyword evidence="5 18" id="KW-0479">Metal-binding</keyword>
<comment type="catalytic activity">
    <reaction evidence="1 18 19">
        <text>(6R)-NADHX = (6S)-NADHX</text>
        <dbReference type="Rhea" id="RHEA:32215"/>
        <dbReference type="ChEBI" id="CHEBI:64074"/>
        <dbReference type="ChEBI" id="CHEBI:64075"/>
        <dbReference type="EC" id="5.1.99.6"/>
    </reaction>
</comment>
<evidence type="ECO:0000256" key="17">
    <source>
        <dbReference type="HAMAP-Rule" id="MF_01965"/>
    </source>
</evidence>
<protein>
    <recommendedName>
        <fullName evidence="19">Bifunctional NAD(P)H-hydrate repair enzyme</fullName>
    </recommendedName>
    <alternativeName>
        <fullName evidence="19">Nicotinamide nucleotide repair protein</fullName>
    </alternativeName>
    <domain>
        <recommendedName>
            <fullName evidence="19">ADP-dependent (S)-NAD(P)H-hydrate dehydratase</fullName>
            <ecNumber evidence="19">4.2.1.136</ecNumber>
        </recommendedName>
        <alternativeName>
            <fullName evidence="19">ADP-dependent NAD(P)HX dehydratase</fullName>
        </alternativeName>
    </domain>
    <domain>
        <recommendedName>
            <fullName evidence="19">NAD(P)H-hydrate epimerase</fullName>
            <ecNumber evidence="19">5.1.99.6</ecNumber>
        </recommendedName>
    </domain>
</protein>
<accession>A0A173RDI1</accession>
<dbReference type="GO" id="GO:0046496">
    <property type="term" value="P:nicotinamide nucleotide metabolic process"/>
    <property type="evidence" value="ECO:0007669"/>
    <property type="project" value="UniProtKB-UniRule"/>
</dbReference>
<dbReference type="NCBIfam" id="TIGR00196">
    <property type="entry name" value="yjeF_cterm"/>
    <property type="match status" value="1"/>
</dbReference>
<dbReference type="InterPro" id="IPR017953">
    <property type="entry name" value="Carbohydrate_kinase_pred_CS"/>
</dbReference>
<feature type="binding site" evidence="18">
    <location>
        <position position="157"/>
    </location>
    <ligand>
        <name>K(+)</name>
        <dbReference type="ChEBI" id="CHEBI:29103"/>
    </ligand>
</feature>
<evidence type="ECO:0000256" key="2">
    <source>
        <dbReference type="ARBA" id="ARBA00000909"/>
    </source>
</evidence>
<feature type="binding site" evidence="17">
    <location>
        <position position="450"/>
    </location>
    <ligand>
        <name>(6S)-NADPHX</name>
        <dbReference type="ChEBI" id="CHEBI:64076"/>
    </ligand>
</feature>
<dbReference type="PANTHER" id="PTHR12592:SF0">
    <property type="entry name" value="ATP-DEPENDENT (S)-NAD(P)H-HYDRATE DEHYDRATASE"/>
    <property type="match status" value="1"/>
</dbReference>
<evidence type="ECO:0000256" key="5">
    <source>
        <dbReference type="ARBA" id="ARBA00022723"/>
    </source>
</evidence>
<dbReference type="STRING" id="166486.ERS852572_00309"/>
<feature type="binding site" evidence="18">
    <location>
        <begin position="125"/>
        <end position="131"/>
    </location>
    <ligand>
        <name>(6S)-NADPHX</name>
        <dbReference type="ChEBI" id="CHEBI:64076"/>
    </ligand>
</feature>
<proteinExistence type="inferred from homology"/>
<dbReference type="PANTHER" id="PTHR12592">
    <property type="entry name" value="ATP-DEPENDENT (S)-NAD(P)H-HYDRATE DEHYDRATASE FAMILY MEMBER"/>
    <property type="match status" value="1"/>
</dbReference>
<evidence type="ECO:0000256" key="13">
    <source>
        <dbReference type="ARBA" id="ARBA00023268"/>
    </source>
</evidence>
<evidence type="ECO:0000256" key="11">
    <source>
        <dbReference type="ARBA" id="ARBA00023235"/>
    </source>
</evidence>
<keyword evidence="9 18" id="KW-0630">Potassium</keyword>
<dbReference type="InterPro" id="IPR004443">
    <property type="entry name" value="YjeF_N_dom"/>
</dbReference>
<dbReference type="AlphaFoldDB" id="A0A173RDI1"/>
<feature type="binding site" evidence="18">
    <location>
        <position position="59"/>
    </location>
    <ligand>
        <name>K(+)</name>
        <dbReference type="ChEBI" id="CHEBI:29103"/>
    </ligand>
</feature>
<keyword evidence="10 17" id="KW-0520">NAD</keyword>
<evidence type="ECO:0000256" key="19">
    <source>
        <dbReference type="PIRNR" id="PIRNR017184"/>
    </source>
</evidence>
<evidence type="ECO:0000256" key="9">
    <source>
        <dbReference type="ARBA" id="ARBA00022958"/>
    </source>
</evidence>
<comment type="function">
    <text evidence="17">Catalyzes the dehydration of the S-form of NAD(P)HX at the expense of ADP, which is converted to AMP. Together with NAD(P)HX epimerase, which catalyzes the epimerization of the S- and R-forms, the enzyme allows the repair of both epimers of NAD(P)HX, a damaged form of NAD(P)H that is a result of enzymatic or heat-dependent hydration.</text>
</comment>
<comment type="similarity">
    <text evidence="18">Belongs to the NnrE/AIBP family.</text>
</comment>
<dbReference type="HAMAP" id="MF_01965">
    <property type="entry name" value="NADHX_dehydratase"/>
    <property type="match status" value="1"/>
</dbReference>
<keyword evidence="6 17" id="KW-0547">Nucleotide-binding</keyword>